<dbReference type="InterPro" id="IPR003593">
    <property type="entry name" value="AAA+_ATPase"/>
</dbReference>
<feature type="domain" description="ABC transporter" evidence="5">
    <location>
        <begin position="20"/>
        <end position="246"/>
    </location>
</feature>
<evidence type="ECO:0000256" key="2">
    <source>
        <dbReference type="ARBA" id="ARBA00022448"/>
    </source>
</evidence>
<evidence type="ECO:0000256" key="4">
    <source>
        <dbReference type="ARBA" id="ARBA00022840"/>
    </source>
</evidence>
<keyword evidence="4" id="KW-0067">ATP-binding</keyword>
<dbReference type="Pfam" id="PF00005">
    <property type="entry name" value="ABC_tran"/>
    <property type="match status" value="1"/>
</dbReference>
<accession>A0A074TZJ8</accession>
<dbReference type="CDD" id="cd03225">
    <property type="entry name" value="ABC_cobalt_CbiO_domain1"/>
    <property type="match status" value="1"/>
</dbReference>
<dbReference type="EMBL" id="JHEH01000070">
    <property type="protein sequence ID" value="KEP67842.1"/>
    <property type="molecule type" value="Genomic_DNA"/>
</dbReference>
<name>A0A074TZJ8_9RHOB</name>
<dbReference type="GO" id="GO:0016887">
    <property type="term" value="F:ATP hydrolysis activity"/>
    <property type="evidence" value="ECO:0007669"/>
    <property type="project" value="InterPro"/>
</dbReference>
<evidence type="ECO:0000259" key="5">
    <source>
        <dbReference type="PROSITE" id="PS50893"/>
    </source>
</evidence>
<reference evidence="6 7" key="1">
    <citation type="submission" date="2014-03" db="EMBL/GenBank/DDBJ databases">
        <title>The draft genome sequence of Thioclava dalianensis DLFJ1-1.</title>
        <authorList>
            <person name="Lai Q."/>
            <person name="Shao Z."/>
        </authorList>
    </citation>
    <scope>NUCLEOTIDE SEQUENCE [LARGE SCALE GENOMIC DNA]</scope>
    <source>
        <strain evidence="6 7">DLFJ1-1</strain>
    </source>
</reference>
<dbReference type="GO" id="GO:0005524">
    <property type="term" value="F:ATP binding"/>
    <property type="evidence" value="ECO:0007669"/>
    <property type="project" value="UniProtKB-KW"/>
</dbReference>
<dbReference type="InterPro" id="IPR003439">
    <property type="entry name" value="ABC_transporter-like_ATP-bd"/>
</dbReference>
<dbReference type="GO" id="GO:0042626">
    <property type="term" value="F:ATPase-coupled transmembrane transporter activity"/>
    <property type="evidence" value="ECO:0007669"/>
    <property type="project" value="TreeGrafter"/>
</dbReference>
<dbReference type="SUPFAM" id="SSF52540">
    <property type="entry name" value="P-loop containing nucleoside triphosphate hydrolases"/>
    <property type="match status" value="1"/>
</dbReference>
<keyword evidence="2" id="KW-0813">Transport</keyword>
<dbReference type="GO" id="GO:0043190">
    <property type="term" value="C:ATP-binding cassette (ABC) transporter complex"/>
    <property type="evidence" value="ECO:0007669"/>
    <property type="project" value="TreeGrafter"/>
</dbReference>
<dbReference type="Gene3D" id="3.40.50.300">
    <property type="entry name" value="P-loop containing nucleotide triphosphate hydrolases"/>
    <property type="match status" value="1"/>
</dbReference>
<dbReference type="AlphaFoldDB" id="A0A074TZJ8"/>
<evidence type="ECO:0000313" key="6">
    <source>
        <dbReference type="EMBL" id="KEP67842.1"/>
    </source>
</evidence>
<comment type="similarity">
    <text evidence="1">Belongs to the ABC transporter superfamily.</text>
</comment>
<sequence length="251" mass="27162">MSLSDAVSQSRSTEAAPQRIELVDVGLSLEDRVVFDGLSLSGEVRDLGLIGRNGAGKSQFLRLIAGLVTPDTGQVRVNGFDPARDRRRATSEIGFVFQNPDHALLFPTVIEEIGFGPQSRGLSKSEAAAVAENLLQRFGVAAWRDRLVHALSQGQKHLLGLIAACANDPALLLLDEAFAGLDLATSRSLRRTLDALPTARIEASHDLIAMAARPRLLWIDAGRIRMDGPPEQVLPVYRQEMEAQVIAPDSL</sequence>
<dbReference type="PANTHER" id="PTHR43553">
    <property type="entry name" value="HEAVY METAL TRANSPORTER"/>
    <property type="match status" value="1"/>
</dbReference>
<proteinExistence type="inferred from homology"/>
<dbReference type="InterPro" id="IPR050095">
    <property type="entry name" value="ECF_ABC_transporter_ATP-bd"/>
</dbReference>
<keyword evidence="7" id="KW-1185">Reference proteome</keyword>
<evidence type="ECO:0000313" key="7">
    <source>
        <dbReference type="Proteomes" id="UP000027725"/>
    </source>
</evidence>
<dbReference type="eggNOG" id="COG1122">
    <property type="taxonomic scope" value="Bacteria"/>
</dbReference>
<protein>
    <submittedName>
        <fullName evidence="6">Cobalt ABC transporter</fullName>
    </submittedName>
</protein>
<dbReference type="PANTHER" id="PTHR43553:SF24">
    <property type="entry name" value="ENERGY-COUPLING FACTOR TRANSPORTER ATP-BINDING PROTEIN ECFA1"/>
    <property type="match status" value="1"/>
</dbReference>
<evidence type="ECO:0000256" key="3">
    <source>
        <dbReference type="ARBA" id="ARBA00022741"/>
    </source>
</evidence>
<organism evidence="6 7">
    <name type="scientific">Thioclava dalianensis</name>
    <dbReference type="NCBI Taxonomy" id="1185766"/>
    <lineage>
        <taxon>Bacteria</taxon>
        <taxon>Pseudomonadati</taxon>
        <taxon>Pseudomonadota</taxon>
        <taxon>Alphaproteobacteria</taxon>
        <taxon>Rhodobacterales</taxon>
        <taxon>Paracoccaceae</taxon>
        <taxon>Thioclava</taxon>
    </lineage>
</organism>
<dbReference type="InterPro" id="IPR015856">
    <property type="entry name" value="ABC_transpr_CbiO/EcfA_su"/>
</dbReference>
<comment type="caution">
    <text evidence="6">The sequence shown here is derived from an EMBL/GenBank/DDBJ whole genome shotgun (WGS) entry which is preliminary data.</text>
</comment>
<evidence type="ECO:0000256" key="1">
    <source>
        <dbReference type="ARBA" id="ARBA00005417"/>
    </source>
</evidence>
<dbReference type="STRING" id="1185766.SAMN05216224_1334"/>
<dbReference type="Proteomes" id="UP000027725">
    <property type="component" value="Unassembled WGS sequence"/>
</dbReference>
<dbReference type="SMART" id="SM00382">
    <property type="entry name" value="AAA"/>
    <property type="match status" value="1"/>
</dbReference>
<dbReference type="PROSITE" id="PS50893">
    <property type="entry name" value="ABC_TRANSPORTER_2"/>
    <property type="match status" value="1"/>
</dbReference>
<keyword evidence="3" id="KW-0547">Nucleotide-binding</keyword>
<dbReference type="RefSeq" id="WP_051693731.1">
    <property type="nucleotide sequence ID" value="NZ_FOVB01000033.1"/>
</dbReference>
<dbReference type="InterPro" id="IPR027417">
    <property type="entry name" value="P-loop_NTPase"/>
</dbReference>
<gene>
    <name evidence="6" type="ORF">DL1_19415</name>
</gene>